<dbReference type="EMBL" id="BMGT01000005">
    <property type="protein sequence ID" value="GGG89108.1"/>
    <property type="molecule type" value="Genomic_DNA"/>
</dbReference>
<keyword evidence="2" id="KW-0560">Oxidoreductase</keyword>
<evidence type="ECO:0000256" key="2">
    <source>
        <dbReference type="ARBA" id="ARBA00023002"/>
    </source>
</evidence>
<gene>
    <name evidence="5" type="ORF">GCM10011585_36590</name>
</gene>
<dbReference type="GO" id="GO:0016706">
    <property type="term" value="F:2-oxoglutarate-dependent dioxygenase activity"/>
    <property type="evidence" value="ECO:0007669"/>
    <property type="project" value="UniProtKB-ARBA"/>
</dbReference>
<dbReference type="GO" id="GO:0017000">
    <property type="term" value="P:antibiotic biosynthetic process"/>
    <property type="evidence" value="ECO:0007669"/>
    <property type="project" value="UniProtKB-KW"/>
</dbReference>
<feature type="domain" description="TauD/TfdA-like" evidence="4">
    <location>
        <begin position="25"/>
        <end position="155"/>
    </location>
</feature>
<accession>A0A917HT24</accession>
<dbReference type="AlphaFoldDB" id="A0A917HT24"/>
<dbReference type="PANTHER" id="PTHR10696:SF56">
    <property type="entry name" value="TAUD_TFDA-LIKE DOMAIN-CONTAINING PROTEIN"/>
    <property type="match status" value="1"/>
</dbReference>
<evidence type="ECO:0000256" key="1">
    <source>
        <dbReference type="ARBA" id="ARBA00001954"/>
    </source>
</evidence>
<evidence type="ECO:0000259" key="4">
    <source>
        <dbReference type="Pfam" id="PF02668"/>
    </source>
</evidence>
<dbReference type="Pfam" id="PF02668">
    <property type="entry name" value="TauD"/>
    <property type="match status" value="1"/>
</dbReference>
<evidence type="ECO:0000256" key="3">
    <source>
        <dbReference type="ARBA" id="ARBA00023194"/>
    </source>
</evidence>
<dbReference type="PANTHER" id="PTHR10696">
    <property type="entry name" value="GAMMA-BUTYROBETAINE HYDROXYLASE-RELATED"/>
    <property type="match status" value="1"/>
</dbReference>
<protein>
    <recommendedName>
        <fullName evidence="4">TauD/TfdA-like domain-containing protein</fullName>
    </recommendedName>
</protein>
<dbReference type="Proteomes" id="UP000647241">
    <property type="component" value="Unassembled WGS sequence"/>
</dbReference>
<dbReference type="Gene3D" id="3.60.130.10">
    <property type="entry name" value="Clavaminate synthase-like"/>
    <property type="match status" value="1"/>
</dbReference>
<organism evidence="5 6">
    <name type="scientific">Edaphobacter dinghuensis</name>
    <dbReference type="NCBI Taxonomy" id="1560005"/>
    <lineage>
        <taxon>Bacteria</taxon>
        <taxon>Pseudomonadati</taxon>
        <taxon>Acidobacteriota</taxon>
        <taxon>Terriglobia</taxon>
        <taxon>Terriglobales</taxon>
        <taxon>Acidobacteriaceae</taxon>
        <taxon>Edaphobacter</taxon>
    </lineage>
</organism>
<keyword evidence="3" id="KW-0045">Antibiotic biosynthesis</keyword>
<dbReference type="SUPFAM" id="SSF51197">
    <property type="entry name" value="Clavaminate synthase-like"/>
    <property type="match status" value="1"/>
</dbReference>
<sequence>MYIRNYHQSVDLPWQVVFQTQSRDMVDKYCEEHEIETVWFPDGALQTRQICQAFANHPVSESCIWFNQAHLFHPSALDGRTRAALGEMFTEDRFPRNATFGDGSRIDEEMLAEIRTAFEAEKVLFEWRKGDVLVLDNMRVSHGRTPFKGKRRILTAMGRPYSAYIK</sequence>
<dbReference type="InterPro" id="IPR050411">
    <property type="entry name" value="AlphaKG_dependent_hydroxylases"/>
</dbReference>
<keyword evidence="6" id="KW-1185">Reference proteome</keyword>
<evidence type="ECO:0000313" key="6">
    <source>
        <dbReference type="Proteomes" id="UP000647241"/>
    </source>
</evidence>
<proteinExistence type="predicted"/>
<dbReference type="InterPro" id="IPR042098">
    <property type="entry name" value="TauD-like_sf"/>
</dbReference>
<reference evidence="5" key="1">
    <citation type="journal article" date="2014" name="Int. J. Syst. Evol. Microbiol.">
        <title>Complete genome sequence of Corynebacterium casei LMG S-19264T (=DSM 44701T), isolated from a smear-ripened cheese.</title>
        <authorList>
            <consortium name="US DOE Joint Genome Institute (JGI-PGF)"/>
            <person name="Walter F."/>
            <person name="Albersmeier A."/>
            <person name="Kalinowski J."/>
            <person name="Ruckert C."/>
        </authorList>
    </citation>
    <scope>NUCLEOTIDE SEQUENCE</scope>
    <source>
        <strain evidence="5">CGMCC 1.12997</strain>
    </source>
</reference>
<comment type="caution">
    <text evidence="5">The sequence shown here is derived from an EMBL/GenBank/DDBJ whole genome shotgun (WGS) entry which is preliminary data.</text>
</comment>
<evidence type="ECO:0000313" key="5">
    <source>
        <dbReference type="EMBL" id="GGG89108.1"/>
    </source>
</evidence>
<dbReference type="InterPro" id="IPR003819">
    <property type="entry name" value="TauD/TfdA-like"/>
</dbReference>
<comment type="cofactor">
    <cofactor evidence="1">
        <name>Fe(2+)</name>
        <dbReference type="ChEBI" id="CHEBI:29033"/>
    </cofactor>
</comment>
<reference evidence="5" key="2">
    <citation type="submission" date="2020-09" db="EMBL/GenBank/DDBJ databases">
        <authorList>
            <person name="Sun Q."/>
            <person name="Zhou Y."/>
        </authorList>
    </citation>
    <scope>NUCLEOTIDE SEQUENCE</scope>
    <source>
        <strain evidence="5">CGMCC 1.12997</strain>
    </source>
</reference>
<name>A0A917HT24_9BACT</name>